<reference evidence="1" key="1">
    <citation type="submission" date="2018-01" db="EMBL/GenBank/DDBJ databases">
        <title>An insight into the sialome of Amazonian anophelines.</title>
        <authorList>
            <person name="Ribeiro J.M."/>
            <person name="Scarpassa V."/>
            <person name="Calvo E."/>
        </authorList>
    </citation>
    <scope>NUCLEOTIDE SEQUENCE</scope>
    <source>
        <tissue evidence="1">Salivary glands</tissue>
    </source>
</reference>
<protein>
    <submittedName>
        <fullName evidence="1">Putative secreted peptide</fullName>
    </submittedName>
</protein>
<evidence type="ECO:0000313" key="1">
    <source>
        <dbReference type="EMBL" id="MBW32294.1"/>
    </source>
</evidence>
<name>A0A2M3ZUR4_9DIPT</name>
<organism evidence="1">
    <name type="scientific">Anopheles braziliensis</name>
    <dbReference type="NCBI Taxonomy" id="58242"/>
    <lineage>
        <taxon>Eukaryota</taxon>
        <taxon>Metazoa</taxon>
        <taxon>Ecdysozoa</taxon>
        <taxon>Arthropoda</taxon>
        <taxon>Hexapoda</taxon>
        <taxon>Insecta</taxon>
        <taxon>Pterygota</taxon>
        <taxon>Neoptera</taxon>
        <taxon>Endopterygota</taxon>
        <taxon>Diptera</taxon>
        <taxon>Nematocera</taxon>
        <taxon>Culicoidea</taxon>
        <taxon>Culicidae</taxon>
        <taxon>Anophelinae</taxon>
        <taxon>Anopheles</taxon>
    </lineage>
</organism>
<sequence length="73" mass="8187">MCAIAPCCTLLFANPFPACSAIIARIKLHKRIHTHATQTSSHQRLLRHVLRRLLCAPRPLLLRSVSGDAKFPF</sequence>
<dbReference type="EMBL" id="GGFM01011543">
    <property type="protein sequence ID" value="MBW32294.1"/>
    <property type="molecule type" value="Transcribed_RNA"/>
</dbReference>
<proteinExistence type="predicted"/>
<dbReference type="AlphaFoldDB" id="A0A2M3ZUR4"/>
<accession>A0A2M3ZUR4</accession>